<dbReference type="Gene3D" id="1.10.10.10">
    <property type="entry name" value="Winged helix-like DNA-binding domain superfamily/Winged helix DNA-binding domain"/>
    <property type="match status" value="1"/>
</dbReference>
<dbReference type="OrthoDB" id="9808360at2"/>
<dbReference type="PROSITE" id="PS01332">
    <property type="entry name" value="HTH_RRF2_1"/>
    <property type="match status" value="1"/>
</dbReference>
<dbReference type="PROSITE" id="PS51197">
    <property type="entry name" value="HTH_RRF2_2"/>
    <property type="match status" value="1"/>
</dbReference>
<dbReference type="SUPFAM" id="SSF46785">
    <property type="entry name" value="Winged helix' DNA-binding domain"/>
    <property type="match status" value="1"/>
</dbReference>
<dbReference type="Pfam" id="PF02082">
    <property type="entry name" value="Rrf2"/>
    <property type="match status" value="1"/>
</dbReference>
<protein>
    <submittedName>
        <fullName evidence="2">BadM/Rrf2 family transcriptional regulator</fullName>
    </submittedName>
</protein>
<dbReference type="PANTHER" id="PTHR33221:SF5">
    <property type="entry name" value="HTH-TYPE TRANSCRIPTIONAL REGULATOR ISCR"/>
    <property type="match status" value="1"/>
</dbReference>
<dbReference type="GO" id="GO:0003677">
    <property type="term" value="F:DNA binding"/>
    <property type="evidence" value="ECO:0007669"/>
    <property type="project" value="UniProtKB-KW"/>
</dbReference>
<dbReference type="InterPro" id="IPR036390">
    <property type="entry name" value="WH_DNA-bd_sf"/>
</dbReference>
<dbReference type="GO" id="GO:0003700">
    <property type="term" value="F:DNA-binding transcription factor activity"/>
    <property type="evidence" value="ECO:0007669"/>
    <property type="project" value="TreeGrafter"/>
</dbReference>
<dbReference type="InterPro" id="IPR030489">
    <property type="entry name" value="TR_Rrf2-type_CS"/>
</dbReference>
<dbReference type="AlphaFoldDB" id="A0A2M9A624"/>
<evidence type="ECO:0000256" key="1">
    <source>
        <dbReference type="ARBA" id="ARBA00023125"/>
    </source>
</evidence>
<dbReference type="InterPro" id="IPR036388">
    <property type="entry name" value="WH-like_DNA-bd_sf"/>
</dbReference>
<evidence type="ECO:0000313" key="3">
    <source>
        <dbReference type="Proteomes" id="UP000231134"/>
    </source>
</evidence>
<reference evidence="2 3" key="1">
    <citation type="submission" date="2017-11" db="EMBL/GenBank/DDBJ databases">
        <title>Animal gut microbial communities from fecal samples from Wisconsin, USA.</title>
        <authorList>
            <person name="Neumann A."/>
        </authorList>
    </citation>
    <scope>NUCLEOTIDE SEQUENCE [LARGE SCALE GENOMIC DNA]</scope>
    <source>
        <strain evidence="2 3">UWS3</strain>
    </source>
</reference>
<gene>
    <name evidence="2" type="ORF">BGX16_1132</name>
</gene>
<dbReference type="GO" id="GO:0005829">
    <property type="term" value="C:cytosol"/>
    <property type="evidence" value="ECO:0007669"/>
    <property type="project" value="TreeGrafter"/>
</dbReference>
<sequence length="141" mass="15675">MKISTRGRYGVRFLIDVAEQGLDTHTTLAEISKRQDISSAYLGQIAVSLKRAGYIRSIKGSNGGFILAKPPSEIQLHDVLGNLEGDLTIVDPPLPTEEETDYRKAIRIGLYQKIDDAITQALRALTLEKLLSKKNLQSYFN</sequence>
<dbReference type="NCBIfam" id="TIGR00738">
    <property type="entry name" value="rrf2_super"/>
    <property type="match status" value="1"/>
</dbReference>
<accession>A0A2M9A624</accession>
<dbReference type="PANTHER" id="PTHR33221">
    <property type="entry name" value="WINGED HELIX-TURN-HELIX TRANSCRIPTIONAL REGULATOR, RRF2 FAMILY"/>
    <property type="match status" value="1"/>
</dbReference>
<dbReference type="RefSeq" id="WP_157797894.1">
    <property type="nucleotide sequence ID" value="NZ_PGEX01000001.1"/>
</dbReference>
<keyword evidence="1" id="KW-0238">DNA-binding</keyword>
<dbReference type="InterPro" id="IPR000944">
    <property type="entry name" value="Tscrpt_reg_Rrf2"/>
</dbReference>
<name>A0A2M9A624_9BACT</name>
<evidence type="ECO:0000313" key="2">
    <source>
        <dbReference type="EMBL" id="PJJ41174.1"/>
    </source>
</evidence>
<dbReference type="Proteomes" id="UP000231134">
    <property type="component" value="Unassembled WGS sequence"/>
</dbReference>
<organism evidence="2 3">
    <name type="scientific">Hallerella succinigenes</name>
    <dbReference type="NCBI Taxonomy" id="1896222"/>
    <lineage>
        <taxon>Bacteria</taxon>
        <taxon>Pseudomonadati</taxon>
        <taxon>Fibrobacterota</taxon>
        <taxon>Fibrobacteria</taxon>
        <taxon>Fibrobacterales</taxon>
        <taxon>Fibrobacteraceae</taxon>
        <taxon>Hallerella</taxon>
    </lineage>
</organism>
<keyword evidence="3" id="KW-1185">Reference proteome</keyword>
<comment type="caution">
    <text evidence="2">The sequence shown here is derived from an EMBL/GenBank/DDBJ whole genome shotgun (WGS) entry which is preliminary data.</text>
</comment>
<dbReference type="EMBL" id="PGEX01000001">
    <property type="protein sequence ID" value="PJJ41174.1"/>
    <property type="molecule type" value="Genomic_DNA"/>
</dbReference>
<proteinExistence type="predicted"/>